<dbReference type="InterPro" id="IPR000086">
    <property type="entry name" value="NUDIX_hydrolase_dom"/>
</dbReference>
<dbReference type="Gene3D" id="3.90.79.10">
    <property type="entry name" value="Nucleoside Triphosphate Pyrophosphohydrolase"/>
    <property type="match status" value="1"/>
</dbReference>
<evidence type="ECO:0000259" key="4">
    <source>
        <dbReference type="PROSITE" id="PS51462"/>
    </source>
</evidence>
<dbReference type="PROSITE" id="PS00893">
    <property type="entry name" value="NUDIX_BOX"/>
    <property type="match status" value="1"/>
</dbReference>
<dbReference type="PANTHER" id="PTHR43736:SF1">
    <property type="entry name" value="DIHYDRONEOPTERIN TRIPHOSPHATE DIPHOSPHATASE"/>
    <property type="match status" value="1"/>
</dbReference>
<dbReference type="PROSITE" id="PS51462">
    <property type="entry name" value="NUDIX"/>
    <property type="match status" value="1"/>
</dbReference>
<dbReference type="EMBL" id="JAEOAH010000023">
    <property type="protein sequence ID" value="MBK3496093.1"/>
    <property type="molecule type" value="Genomic_DNA"/>
</dbReference>
<dbReference type="PANTHER" id="PTHR43736">
    <property type="entry name" value="ADP-RIBOSE PYROPHOSPHATASE"/>
    <property type="match status" value="1"/>
</dbReference>
<sequence>MFTFTDLNGYGVELSFKKNAFAMLPKHVLVLAKYNNQWLLTDHPKRGLEFPGGKVEADETLEQAAKREVYEETGAVIHEIEWLATYHVHEERPFTKAVFVANVETIEDIKPQFETNGVVLLTDEELSNSDRLSFYMKDAGMKKMLEKVSEREDKWRY</sequence>
<accession>A0ABS1H9L3</accession>
<dbReference type="InterPro" id="IPR015797">
    <property type="entry name" value="NUDIX_hydrolase-like_dom_sf"/>
</dbReference>
<evidence type="ECO:0000256" key="1">
    <source>
        <dbReference type="ARBA" id="ARBA00005582"/>
    </source>
</evidence>
<dbReference type="RefSeq" id="WP_100794597.1">
    <property type="nucleotide sequence ID" value="NZ_JAEOAH010000023.1"/>
</dbReference>
<evidence type="ECO:0000256" key="2">
    <source>
        <dbReference type="ARBA" id="ARBA00022801"/>
    </source>
</evidence>
<gene>
    <name evidence="5" type="primary">ytkD</name>
    <name evidence="5" type="ORF">JFL43_14720</name>
</gene>
<reference evidence="5 6" key="1">
    <citation type="submission" date="2020-12" db="EMBL/GenBank/DDBJ databases">
        <title>YIM B01967 draft genome.</title>
        <authorList>
            <person name="Yan X."/>
        </authorList>
    </citation>
    <scope>NUCLEOTIDE SEQUENCE [LARGE SCALE GENOMIC DNA]</scope>
    <source>
        <strain evidence="5 6">YIM B01967</strain>
    </source>
</reference>
<organism evidence="5 6">
    <name type="scientific">Viridibacillus soli</name>
    <dbReference type="NCBI Taxonomy" id="2798301"/>
    <lineage>
        <taxon>Bacteria</taxon>
        <taxon>Bacillati</taxon>
        <taxon>Bacillota</taxon>
        <taxon>Bacilli</taxon>
        <taxon>Bacillales</taxon>
        <taxon>Caryophanaceae</taxon>
        <taxon>Viridibacillus</taxon>
    </lineage>
</organism>
<comment type="similarity">
    <text evidence="1 3">Belongs to the Nudix hydrolase family.</text>
</comment>
<dbReference type="InterPro" id="IPR014078">
    <property type="entry name" value="Nudix_YtkD"/>
</dbReference>
<evidence type="ECO:0000313" key="5">
    <source>
        <dbReference type="EMBL" id="MBK3496093.1"/>
    </source>
</evidence>
<feature type="domain" description="Nudix hydrolase" evidence="4">
    <location>
        <begin position="21"/>
        <end position="145"/>
    </location>
</feature>
<dbReference type="Proteomes" id="UP000618943">
    <property type="component" value="Unassembled WGS sequence"/>
</dbReference>
<evidence type="ECO:0000256" key="3">
    <source>
        <dbReference type="RuleBase" id="RU003476"/>
    </source>
</evidence>
<dbReference type="InterPro" id="IPR020084">
    <property type="entry name" value="NUDIX_hydrolase_CS"/>
</dbReference>
<comment type="caution">
    <text evidence="5">The sequence shown here is derived from an EMBL/GenBank/DDBJ whole genome shotgun (WGS) entry which is preliminary data.</text>
</comment>
<dbReference type="PRINTS" id="PR00502">
    <property type="entry name" value="NUDIXFAMILY"/>
</dbReference>
<protein>
    <submittedName>
        <fullName evidence="5">Nucleoside triphosphatase YtkD</fullName>
    </submittedName>
</protein>
<dbReference type="Pfam" id="PF00293">
    <property type="entry name" value="NUDIX"/>
    <property type="match status" value="1"/>
</dbReference>
<proteinExistence type="inferred from homology"/>
<dbReference type="InterPro" id="IPR020476">
    <property type="entry name" value="Nudix_hydrolase"/>
</dbReference>
<dbReference type="CDD" id="cd04665">
    <property type="entry name" value="NUDIX_RppH"/>
    <property type="match status" value="1"/>
</dbReference>
<dbReference type="NCBIfam" id="TIGR02705">
    <property type="entry name" value="nudix_YtkD"/>
    <property type="match status" value="1"/>
</dbReference>
<keyword evidence="6" id="KW-1185">Reference proteome</keyword>
<name>A0ABS1H9L3_9BACL</name>
<keyword evidence="2 3" id="KW-0378">Hydrolase</keyword>
<dbReference type="SUPFAM" id="SSF55811">
    <property type="entry name" value="Nudix"/>
    <property type="match status" value="1"/>
</dbReference>
<evidence type="ECO:0000313" key="6">
    <source>
        <dbReference type="Proteomes" id="UP000618943"/>
    </source>
</evidence>